<keyword evidence="3" id="KW-1185">Reference proteome</keyword>
<dbReference type="AlphaFoldDB" id="A0A6H9T3X0"/>
<evidence type="ECO:0000313" key="4">
    <source>
        <dbReference type="Proteomes" id="UP000494222"/>
    </source>
</evidence>
<reference evidence="1 3" key="1">
    <citation type="submission" date="2019-09" db="EMBL/GenBank/DDBJ databases">
        <title>Draft genome sequences of 48 bacterial type strains from the CCUG.</title>
        <authorList>
            <person name="Tunovic T."/>
            <person name="Pineiro-Iglesias B."/>
            <person name="Unosson C."/>
            <person name="Inganas E."/>
            <person name="Ohlen M."/>
            <person name="Cardew S."/>
            <person name="Jensie-Markopoulos S."/>
            <person name="Salva-Serra F."/>
            <person name="Jaen-Luchoro D."/>
            <person name="Karlsson R."/>
            <person name="Svensson-Stadler L."/>
            <person name="Chun J."/>
            <person name="Moore E."/>
        </authorList>
    </citation>
    <scope>NUCLEOTIDE SEQUENCE [LARGE SCALE GENOMIC DNA]</scope>
    <source>
        <strain evidence="1 3">CCUG 54555</strain>
    </source>
</reference>
<dbReference type="GeneID" id="99788332"/>
<organism evidence="1 3">
    <name type="scientific">Burkholderia latens</name>
    <dbReference type="NCBI Taxonomy" id="488446"/>
    <lineage>
        <taxon>Bacteria</taxon>
        <taxon>Pseudomonadati</taxon>
        <taxon>Pseudomonadota</taxon>
        <taxon>Betaproteobacteria</taxon>
        <taxon>Burkholderiales</taxon>
        <taxon>Burkholderiaceae</taxon>
        <taxon>Burkholderia</taxon>
        <taxon>Burkholderia cepacia complex</taxon>
    </lineage>
</organism>
<evidence type="ECO:0000313" key="2">
    <source>
        <dbReference type="EMBL" id="VWB26015.1"/>
    </source>
</evidence>
<dbReference type="RefSeq" id="WP_151068332.1">
    <property type="nucleotide sequence ID" value="NZ_CABVPL010000005.1"/>
</dbReference>
<dbReference type="EMBL" id="VZOJ01000150">
    <property type="protein sequence ID" value="KAB0631773.1"/>
    <property type="molecule type" value="Genomic_DNA"/>
</dbReference>
<sequence length="142" mass="15226">MIALSEDNIVVRVLLNVLDPSAEQLEACAKRPWTSRTRRRAIAMTRAGADSRRAATRPANLVIVRRISSSAISISWSDPCLGRSTEQIWCRGVAGGAAVCALTARRINRGDPVFHPHAGDSCAPSGRDLMILATAIAQRPGP</sequence>
<accession>A0A6H9T3X0</accession>
<dbReference type="Proteomes" id="UP000430232">
    <property type="component" value="Unassembled WGS sequence"/>
</dbReference>
<dbReference type="EMBL" id="CABVPL010000005">
    <property type="protein sequence ID" value="VWB26015.1"/>
    <property type="molecule type" value="Genomic_DNA"/>
</dbReference>
<protein>
    <submittedName>
        <fullName evidence="1">DUF3331 domain-containing protein</fullName>
    </submittedName>
    <submittedName>
        <fullName evidence="2">Ribosomal protein S14</fullName>
    </submittedName>
</protein>
<dbReference type="GO" id="GO:0005840">
    <property type="term" value="C:ribosome"/>
    <property type="evidence" value="ECO:0007669"/>
    <property type="project" value="UniProtKB-KW"/>
</dbReference>
<keyword evidence="2" id="KW-0687">Ribonucleoprotein</keyword>
<gene>
    <name evidence="2" type="ORF">BLA24064_01067</name>
    <name evidence="1" type="ORF">F7R21_30885</name>
</gene>
<dbReference type="OrthoDB" id="9012842at2"/>
<reference evidence="2 4" key="2">
    <citation type="submission" date="2019-09" db="EMBL/GenBank/DDBJ databases">
        <authorList>
            <person name="Depoorter E."/>
        </authorList>
    </citation>
    <scope>NUCLEOTIDE SEQUENCE [LARGE SCALE GENOMIC DNA]</scope>
    <source>
        <strain evidence="2">LMG 24064</strain>
    </source>
</reference>
<name>A0A6H9T3X0_9BURK</name>
<dbReference type="InterPro" id="IPR021769">
    <property type="entry name" value="DUF3331"/>
</dbReference>
<dbReference type="Pfam" id="PF11811">
    <property type="entry name" value="DUF3331"/>
    <property type="match status" value="1"/>
</dbReference>
<dbReference type="Proteomes" id="UP000494222">
    <property type="component" value="Unassembled WGS sequence"/>
</dbReference>
<evidence type="ECO:0000313" key="3">
    <source>
        <dbReference type="Proteomes" id="UP000430232"/>
    </source>
</evidence>
<keyword evidence="2" id="KW-0689">Ribosomal protein</keyword>
<evidence type="ECO:0000313" key="1">
    <source>
        <dbReference type="EMBL" id="KAB0631773.1"/>
    </source>
</evidence>
<proteinExistence type="predicted"/>